<dbReference type="KEGG" id="hjo:AY555_08805"/>
<dbReference type="GO" id="GO:0042597">
    <property type="term" value="C:periplasmic space"/>
    <property type="evidence" value="ECO:0007669"/>
    <property type="project" value="InterPro"/>
</dbReference>
<dbReference type="InterPro" id="IPR008939">
    <property type="entry name" value="Lytic_TGlycosylase_superhlx_U"/>
</dbReference>
<dbReference type="GO" id="GO:0004553">
    <property type="term" value="F:hydrolase activity, hydrolyzing O-glycosyl compounds"/>
    <property type="evidence" value="ECO:0007669"/>
    <property type="project" value="InterPro"/>
</dbReference>
<evidence type="ECO:0000256" key="3">
    <source>
        <dbReference type="ARBA" id="ARBA00022729"/>
    </source>
</evidence>
<dbReference type="PANTHER" id="PTHR37423">
    <property type="entry name" value="SOLUBLE LYTIC MUREIN TRANSGLYCOSYLASE-RELATED"/>
    <property type="match status" value="1"/>
</dbReference>
<comment type="similarity">
    <text evidence="1">Belongs to the transglycosylase Slt family.</text>
</comment>
<dbReference type="Gene3D" id="1.25.20.10">
    <property type="entry name" value="Bacterial muramidases"/>
    <property type="match status" value="1"/>
</dbReference>
<gene>
    <name evidence="5" type="ORF">AY555_08805</name>
</gene>
<accession>A0A143DGJ8</accession>
<dbReference type="AlphaFoldDB" id="A0A143DGJ8"/>
<dbReference type="SUPFAM" id="SSF48435">
    <property type="entry name" value="Bacterial muramidases"/>
    <property type="match status" value="1"/>
</dbReference>
<evidence type="ECO:0000259" key="4">
    <source>
        <dbReference type="Pfam" id="PF01464"/>
    </source>
</evidence>
<reference evidence="5 6" key="1">
    <citation type="submission" date="2016-02" db="EMBL/GenBank/DDBJ databases">
        <title>Complete Genome of H5569, the type strain of the newly described species Haematospirillium jordaniae.</title>
        <authorList>
            <person name="Nicholson A.C."/>
            <person name="Humrighouse B.W."/>
            <person name="Loparov V."/>
            <person name="McQuiston J.R."/>
        </authorList>
    </citation>
    <scope>NUCLEOTIDE SEQUENCE [LARGE SCALE GENOMIC DNA]</scope>
    <source>
        <strain evidence="5 6">H5569</strain>
    </source>
</reference>
<dbReference type="PANTHER" id="PTHR37423:SF2">
    <property type="entry name" value="MEMBRANE-BOUND LYTIC MUREIN TRANSGLYCOSYLASE C"/>
    <property type="match status" value="1"/>
</dbReference>
<dbReference type="Pfam" id="PF13181">
    <property type="entry name" value="TPR_8"/>
    <property type="match status" value="1"/>
</dbReference>
<dbReference type="InterPro" id="IPR023346">
    <property type="entry name" value="Lysozyme-like_dom_sf"/>
</dbReference>
<dbReference type="CDD" id="cd13401">
    <property type="entry name" value="Slt70-like"/>
    <property type="match status" value="1"/>
</dbReference>
<dbReference type="OrthoDB" id="9815002at2"/>
<dbReference type="InterPro" id="IPR019734">
    <property type="entry name" value="TPR_rpt"/>
</dbReference>
<keyword evidence="3" id="KW-0732">Signal</keyword>
<dbReference type="STRING" id="1549855.AY555_08805"/>
<dbReference type="Gene3D" id="1.10.530.10">
    <property type="match status" value="1"/>
</dbReference>
<feature type="domain" description="Transglycosylase SLT" evidence="4">
    <location>
        <begin position="591"/>
        <end position="696"/>
    </location>
</feature>
<protein>
    <recommendedName>
        <fullName evidence="4">Transglycosylase SLT domain-containing protein</fullName>
    </recommendedName>
</protein>
<dbReference type="InterPro" id="IPR008258">
    <property type="entry name" value="Transglycosylase_SLT_dom_1"/>
</dbReference>
<evidence type="ECO:0000313" key="5">
    <source>
        <dbReference type="EMBL" id="AMW35258.1"/>
    </source>
</evidence>
<organism evidence="5 6">
    <name type="scientific">Haematospirillum jordaniae</name>
    <dbReference type="NCBI Taxonomy" id="1549855"/>
    <lineage>
        <taxon>Bacteria</taxon>
        <taxon>Pseudomonadati</taxon>
        <taxon>Pseudomonadota</taxon>
        <taxon>Alphaproteobacteria</taxon>
        <taxon>Rhodospirillales</taxon>
        <taxon>Novispirillaceae</taxon>
        <taxon>Haematospirillum</taxon>
    </lineage>
</organism>
<evidence type="ECO:0000256" key="2">
    <source>
        <dbReference type="ARBA" id="ARBA00009387"/>
    </source>
</evidence>
<dbReference type="Proteomes" id="UP000076066">
    <property type="component" value="Chromosome"/>
</dbReference>
<comment type="similarity">
    <text evidence="2">Belongs to the virb1 family.</text>
</comment>
<dbReference type="EMBL" id="CP014525">
    <property type="protein sequence ID" value="AMW35258.1"/>
    <property type="molecule type" value="Genomic_DNA"/>
</dbReference>
<name>A0A143DGJ8_9PROT</name>
<dbReference type="Pfam" id="PF01464">
    <property type="entry name" value="SLT"/>
    <property type="match status" value="1"/>
</dbReference>
<evidence type="ECO:0000256" key="1">
    <source>
        <dbReference type="ARBA" id="ARBA00007734"/>
    </source>
</evidence>
<dbReference type="SUPFAM" id="SSF53955">
    <property type="entry name" value="Lysozyme-like"/>
    <property type="match status" value="1"/>
</dbReference>
<sequence length="745" mass="83201">MVGSVRHGLFGHIKGPKPRQDNNDPSIQGQAFLDHEFCENKKYTACCCHGNSICHSASYLLYSQKYRVVPESRAGPANLGADRALLILRDIWNSVAVLAFIAGLQVSTSSVLASVHFSGLNAGDQVLYTRALSDADSDRWGDALRNGQLADNPVLVNYLRWRWLTDNDSTPSFSDVRDFIAKYPDWPMMSVLQRKAEERMTGDEAPEDLLKWFRAWPPRTGRGRMFMAEALLATGRKGEAEELIRDTWISYGLARSDETRLLARFGKWLRSQDHRKRLDERLWAGDLGDARFLLKEQRIDSDTRAVALARIALQERSGAADKLVRNVPRNRADDPGFVFDRMVFRRQKNLEESAAELLGHPSADKGKPDLWAKERLVLARAMLDKGNYRRAYDMARRHAIQGGAVYADLEWLAGWIALRFLDRPKMALPHFRNVASAVSFPISVARAHYWIGRTLETLGDSTEAKKAYLRAADEPTTFYGQLAAERTGTIPSLPPAPRASGDEKETASARSLTLTALALASLGRQQEMMPFLIRLIEDAKTPGERAIALNIAREAGTEAGVAIARRAAQKGHHDLDTAYPLPDFTLPDGPEKALILAVIRQESNFGTGAISAAGARGLMQLMPSTAKAVAKQRGVAMKSSEILNRDPDLNVSLGSHYLSTLLKRFDGSYAMAIAAYNAGPGRPARWAREYGDPRTREIDMLDWIERIPFPETRNYVQRVMEATAVYRYRLGYTQNAFRIGRDLGR</sequence>
<proteinExistence type="inferred from homology"/>
<keyword evidence="6" id="KW-1185">Reference proteome</keyword>
<evidence type="ECO:0000313" key="6">
    <source>
        <dbReference type="Proteomes" id="UP000076066"/>
    </source>
</evidence>